<evidence type="ECO:0000256" key="2">
    <source>
        <dbReference type="SAM" id="Phobius"/>
    </source>
</evidence>
<feature type="transmembrane region" description="Helical" evidence="2">
    <location>
        <begin position="237"/>
        <end position="256"/>
    </location>
</feature>
<keyword evidence="2" id="KW-0472">Membrane</keyword>
<feature type="transmembrane region" description="Helical" evidence="2">
    <location>
        <begin position="202"/>
        <end position="225"/>
    </location>
</feature>
<feature type="transmembrane region" description="Helical" evidence="2">
    <location>
        <begin position="63"/>
        <end position="80"/>
    </location>
</feature>
<evidence type="ECO:0000256" key="1">
    <source>
        <dbReference type="SAM" id="MobiDB-lite"/>
    </source>
</evidence>
<feature type="transmembrane region" description="Helical" evidence="2">
    <location>
        <begin position="409"/>
        <end position="436"/>
    </location>
</feature>
<gene>
    <name evidence="3" type="ORF">SAMN02745716_0113</name>
</gene>
<evidence type="ECO:0000313" key="4">
    <source>
        <dbReference type="Proteomes" id="UP000222056"/>
    </source>
</evidence>
<keyword evidence="2" id="KW-0812">Transmembrane</keyword>
<feature type="region of interest" description="Disordered" evidence="1">
    <location>
        <begin position="805"/>
        <end position="834"/>
    </location>
</feature>
<dbReference type="OrthoDB" id="7699993at2"/>
<feature type="transmembrane region" description="Helical" evidence="2">
    <location>
        <begin position="349"/>
        <end position="366"/>
    </location>
</feature>
<feature type="transmembrane region" description="Helical" evidence="2">
    <location>
        <begin position="509"/>
        <end position="530"/>
    </location>
</feature>
<sequence>MTRPPQGIHGSTRAAALTGLAALVLLLVTGAASTIAMSGLVEPKPLPGILGAGGLRQRQTAESLLYVATLVVLAPLAVVAGERWARVLVAARGRRGAFDEIALWGLAAAAPICGYRVLAIAGWARADGLPLLGLAAWASALGVRLVYLQRGGPTTKSGSGARTSSTGRDAEPADVSTRALVALEVAALGLVLAFARSSAFRWLPMLVCGLTVAGLLTSAACTKAAAVPASARRSRRFAAITAAAFVLAGINLHAFVPGEAGAGLSPAVYGSVVALHASYLVGPANQLVHGGRMLVDTVSQYGVAGVIALAAWFRAVGGSIDSLAIFDGVLTSLALVAGWLLLWAAGVRLGFRLAALSFFVVVLAWGRTFPVGTIVQDGFYRFGLPLVLICAVVLDRAGYAPRWATRTTLVVTLAVSAVWSLETFALTTISWFAFALFELAAGECRSAALRYAFNALRLWAACVALGHLALVAYTIISAGELPRWSLYLAFLRAFLAGDLSELTYDFAKWSPGVALGAAYVAQATVLAVVARDARHALARDPSPYRALFALSTYGLGTFYYMVDRSLEHVIVYVAHPFVLSAAIWLELAARTSVWQARRDLRLVTTIAVCVVSSLAVAAAWPRVVDSAPRSLGGRLLGAGDLGRDVRLIRDFPPVDPSAGIGAVLLRRFFPETEQALVLGEPVRTVETLLRAGKRNRLPLSFSISDSYVAQRPGSEIERLLQRYLADLRAGDRLMVDERGLSLLTAARHHRSRSTSAIVRALRPDTLRALALRSIGTRFGWHRVASAGGWHVLVLSDDAGATRRTGVGHSAAAAGRNAASQGVRRPVSSGPRAWF</sequence>
<dbReference type="AlphaFoldDB" id="A0A1H6FKE5"/>
<accession>A0A1H6FKE5</accession>
<feature type="transmembrane region" description="Helical" evidence="2">
    <location>
        <begin position="129"/>
        <end position="147"/>
    </location>
</feature>
<dbReference type="Proteomes" id="UP000222056">
    <property type="component" value="Unassembled WGS sequence"/>
</dbReference>
<organism evidence="3 4">
    <name type="scientific">Thermoleophilum album</name>
    <dbReference type="NCBI Taxonomy" id="29539"/>
    <lineage>
        <taxon>Bacteria</taxon>
        <taxon>Bacillati</taxon>
        <taxon>Actinomycetota</taxon>
        <taxon>Thermoleophilia</taxon>
        <taxon>Thermoleophilales</taxon>
        <taxon>Thermoleophilaceae</taxon>
        <taxon>Thermoleophilum</taxon>
    </lineage>
</organism>
<feature type="transmembrane region" description="Helical" evidence="2">
    <location>
        <begin position="101"/>
        <end position="123"/>
    </location>
</feature>
<feature type="transmembrane region" description="Helical" evidence="2">
    <location>
        <begin position="378"/>
        <end position="397"/>
    </location>
</feature>
<keyword evidence="4" id="KW-1185">Reference proteome</keyword>
<feature type="transmembrane region" description="Helical" evidence="2">
    <location>
        <begin position="542"/>
        <end position="562"/>
    </location>
</feature>
<feature type="transmembrane region" description="Helical" evidence="2">
    <location>
        <begin position="600"/>
        <end position="620"/>
    </location>
</feature>
<reference evidence="4" key="1">
    <citation type="submission" date="2016-10" db="EMBL/GenBank/DDBJ databases">
        <authorList>
            <person name="Varghese N."/>
            <person name="Submissions S."/>
        </authorList>
    </citation>
    <scope>NUCLEOTIDE SEQUENCE [LARGE SCALE GENOMIC DNA]</scope>
    <source>
        <strain evidence="4">ATCC 35263</strain>
    </source>
</reference>
<name>A0A1H6FKE5_THEAL</name>
<dbReference type="STRING" id="29539.SAMN02745716_0113"/>
<proteinExistence type="predicted"/>
<feature type="transmembrane region" description="Helical" evidence="2">
    <location>
        <begin position="325"/>
        <end position="342"/>
    </location>
</feature>
<feature type="transmembrane region" description="Helical" evidence="2">
    <location>
        <begin position="293"/>
        <end position="313"/>
    </location>
</feature>
<feature type="transmembrane region" description="Helical" evidence="2">
    <location>
        <begin position="456"/>
        <end position="477"/>
    </location>
</feature>
<feature type="transmembrane region" description="Helical" evidence="2">
    <location>
        <begin position="568"/>
        <end position="588"/>
    </location>
</feature>
<keyword evidence="2" id="KW-1133">Transmembrane helix</keyword>
<dbReference type="EMBL" id="FNWJ01000001">
    <property type="protein sequence ID" value="SEH10264.1"/>
    <property type="molecule type" value="Genomic_DNA"/>
</dbReference>
<feature type="transmembrane region" description="Helical" evidence="2">
    <location>
        <begin position="175"/>
        <end position="196"/>
    </location>
</feature>
<evidence type="ECO:0000313" key="3">
    <source>
        <dbReference type="EMBL" id="SEH10264.1"/>
    </source>
</evidence>
<protein>
    <submittedName>
        <fullName evidence="3">Uncharacterized protein</fullName>
    </submittedName>
</protein>
<dbReference type="RefSeq" id="WP_093115256.1">
    <property type="nucleotide sequence ID" value="NZ_FNWJ01000001.1"/>
</dbReference>